<dbReference type="GO" id="GO:0004146">
    <property type="term" value="F:dihydrofolate reductase activity"/>
    <property type="evidence" value="ECO:0007669"/>
    <property type="project" value="UniProtKB-EC"/>
</dbReference>
<dbReference type="GO" id="GO:0046655">
    <property type="term" value="P:folic acid metabolic process"/>
    <property type="evidence" value="ECO:0007669"/>
    <property type="project" value="TreeGrafter"/>
</dbReference>
<keyword evidence="4" id="KW-0554">One-carbon metabolism</keyword>
<evidence type="ECO:0000313" key="10">
    <source>
        <dbReference type="EMBL" id="ORX48982.1"/>
    </source>
</evidence>
<dbReference type="UniPathway" id="UPA00077">
    <property type="reaction ID" value="UER00158"/>
</dbReference>
<keyword evidence="6" id="KW-0560">Oxidoreductase</keyword>
<dbReference type="AlphaFoldDB" id="A0A1Y1V983"/>
<dbReference type="GO" id="GO:0046452">
    <property type="term" value="P:dihydrofolate metabolic process"/>
    <property type="evidence" value="ECO:0007669"/>
    <property type="project" value="TreeGrafter"/>
</dbReference>
<dbReference type="InterPro" id="IPR012259">
    <property type="entry name" value="DHFR"/>
</dbReference>
<feature type="domain" description="DHFR" evidence="9">
    <location>
        <begin position="5"/>
        <end position="241"/>
    </location>
</feature>
<name>A0A1Y1V983_9FUNG</name>
<comment type="caution">
    <text evidence="10">The sequence shown here is derived from an EMBL/GenBank/DDBJ whole genome shotgun (WGS) entry which is preliminary data.</text>
</comment>
<dbReference type="GO" id="GO:0046654">
    <property type="term" value="P:tetrahydrofolate biosynthetic process"/>
    <property type="evidence" value="ECO:0007669"/>
    <property type="project" value="UniProtKB-UniPathway"/>
</dbReference>
<keyword evidence="5" id="KW-0521">NADP</keyword>
<protein>
    <recommendedName>
        <fullName evidence="3">Dihydrofolate reductase</fullName>
        <ecNumber evidence="2">1.5.1.3</ecNumber>
    </recommendedName>
</protein>
<evidence type="ECO:0000256" key="5">
    <source>
        <dbReference type="ARBA" id="ARBA00022857"/>
    </source>
</evidence>
<dbReference type="Gene3D" id="3.40.430.10">
    <property type="entry name" value="Dihydrofolate Reductase, subunit A"/>
    <property type="match status" value="1"/>
</dbReference>
<reference evidence="10 11" key="2">
    <citation type="submission" date="2016-08" db="EMBL/GenBank/DDBJ databases">
        <title>Pervasive Adenine N6-methylation of Active Genes in Fungi.</title>
        <authorList>
            <consortium name="DOE Joint Genome Institute"/>
            <person name="Mondo S.J."/>
            <person name="Dannebaum R.O."/>
            <person name="Kuo R.C."/>
            <person name="Labutti K."/>
            <person name="Haridas S."/>
            <person name="Kuo A."/>
            <person name="Salamov A."/>
            <person name="Ahrendt S.R."/>
            <person name="Lipzen A."/>
            <person name="Sullivan W."/>
            <person name="Andreopoulos W.B."/>
            <person name="Clum A."/>
            <person name="Lindquist E."/>
            <person name="Daum C."/>
            <person name="Ramamoorthy G.K."/>
            <person name="Gryganskyi A."/>
            <person name="Culley D."/>
            <person name="Magnuson J.K."/>
            <person name="James T.Y."/>
            <person name="O'Malley M.A."/>
            <person name="Stajich J.E."/>
            <person name="Spatafora J.W."/>
            <person name="Visel A."/>
            <person name="Grigoriev I.V."/>
        </authorList>
    </citation>
    <scope>NUCLEOTIDE SEQUENCE [LARGE SCALE GENOMIC DNA]</scope>
    <source>
        <strain evidence="11">finn</strain>
    </source>
</reference>
<dbReference type="PANTHER" id="PTHR48069:SF3">
    <property type="entry name" value="DIHYDROFOLATE REDUCTASE"/>
    <property type="match status" value="1"/>
</dbReference>
<dbReference type="OrthoDB" id="414698at2759"/>
<keyword evidence="11" id="KW-1185">Reference proteome</keyword>
<evidence type="ECO:0000259" key="9">
    <source>
        <dbReference type="PROSITE" id="PS51330"/>
    </source>
</evidence>
<feature type="compositionally biased region" description="Low complexity" evidence="8">
    <location>
        <begin position="261"/>
        <end position="271"/>
    </location>
</feature>
<gene>
    <name evidence="10" type="ORF">BCR36DRAFT_404907</name>
</gene>
<dbReference type="Pfam" id="PF00186">
    <property type="entry name" value="DHFR_1"/>
    <property type="match status" value="2"/>
</dbReference>
<feature type="compositionally biased region" description="Polar residues" evidence="8">
    <location>
        <begin position="279"/>
        <end position="294"/>
    </location>
</feature>
<sequence length="303" mass="34249">MTIPQFSMIVAAASNKGIGKGGKIPWRIPEDVRYFKNITCLFRDTHTLNRYETKISKPIVKRQRTLESVEEKDKPVLVTNNFPIKITDNIPQNVVVMGRNTWESIPEKFRPMPNRINVVLSRNKEYAKNLPKEVQCYLSLKECLENLSKQEHGTIFLIGGGQIYKEGIQHPSCENLFITNVKGKYDCDTFFPEIPSDTFKLNDNDTIEGIFLNSMKNCEWVRGVQTNAKSGIKFEFQIYSKCEHILDSPTKKYNVNSLAESNSNSTTSSIPTPSPSLEAVSSPSYDDTTSSLPSSEDEATEES</sequence>
<dbReference type="PROSITE" id="PS00075">
    <property type="entry name" value="DHFR_1"/>
    <property type="match status" value="1"/>
</dbReference>
<evidence type="ECO:0000256" key="1">
    <source>
        <dbReference type="ARBA" id="ARBA00004903"/>
    </source>
</evidence>
<dbReference type="GO" id="GO:0050661">
    <property type="term" value="F:NADP binding"/>
    <property type="evidence" value="ECO:0007669"/>
    <property type="project" value="InterPro"/>
</dbReference>
<feature type="region of interest" description="Disordered" evidence="8">
    <location>
        <begin position="259"/>
        <end position="303"/>
    </location>
</feature>
<evidence type="ECO:0000256" key="6">
    <source>
        <dbReference type="ARBA" id="ARBA00023002"/>
    </source>
</evidence>
<evidence type="ECO:0000256" key="8">
    <source>
        <dbReference type="SAM" id="MobiDB-lite"/>
    </source>
</evidence>
<dbReference type="PRINTS" id="PR00070">
    <property type="entry name" value="DHFR"/>
</dbReference>
<dbReference type="InterPro" id="IPR017925">
    <property type="entry name" value="DHFR_CS"/>
</dbReference>
<dbReference type="InterPro" id="IPR001796">
    <property type="entry name" value="DHFR_dom"/>
</dbReference>
<dbReference type="InterPro" id="IPR024072">
    <property type="entry name" value="DHFR-like_dom_sf"/>
</dbReference>
<evidence type="ECO:0000256" key="3">
    <source>
        <dbReference type="ARBA" id="ARBA00018886"/>
    </source>
</evidence>
<dbReference type="Proteomes" id="UP000193719">
    <property type="component" value="Unassembled WGS sequence"/>
</dbReference>
<dbReference type="EC" id="1.5.1.3" evidence="2"/>
<dbReference type="CDD" id="cd00209">
    <property type="entry name" value="DHFR"/>
    <property type="match status" value="1"/>
</dbReference>
<dbReference type="PANTHER" id="PTHR48069">
    <property type="entry name" value="DIHYDROFOLATE REDUCTASE"/>
    <property type="match status" value="1"/>
</dbReference>
<dbReference type="GO" id="GO:0005739">
    <property type="term" value="C:mitochondrion"/>
    <property type="evidence" value="ECO:0007669"/>
    <property type="project" value="TreeGrafter"/>
</dbReference>
<comment type="similarity">
    <text evidence="7">Belongs to the dihydrofolate reductase family.</text>
</comment>
<dbReference type="EMBL" id="MCFH01000025">
    <property type="protein sequence ID" value="ORX48982.1"/>
    <property type="molecule type" value="Genomic_DNA"/>
</dbReference>
<dbReference type="STRING" id="1754191.A0A1Y1V983"/>
<evidence type="ECO:0000256" key="4">
    <source>
        <dbReference type="ARBA" id="ARBA00022563"/>
    </source>
</evidence>
<dbReference type="GO" id="GO:0006730">
    <property type="term" value="P:one-carbon metabolic process"/>
    <property type="evidence" value="ECO:0007669"/>
    <property type="project" value="UniProtKB-KW"/>
</dbReference>
<reference evidence="10 11" key="1">
    <citation type="submission" date="2016-08" db="EMBL/GenBank/DDBJ databases">
        <title>Genomes of anaerobic fungi encode conserved fungal cellulosomes for biomass hydrolysis.</title>
        <authorList>
            <consortium name="DOE Joint Genome Institute"/>
            <person name="Haitjema C.H."/>
            <person name="Gilmore S.P."/>
            <person name="Henske J.K."/>
            <person name="Solomon K.V."/>
            <person name="De Groot R."/>
            <person name="Kuo A."/>
            <person name="Mondo S.J."/>
            <person name="Salamov A.A."/>
            <person name="Labutti K."/>
            <person name="Zhao Z."/>
            <person name="Chiniquy J."/>
            <person name="Barry K."/>
            <person name="Brewer H.M."/>
            <person name="Purvine S.O."/>
            <person name="Wright A.T."/>
            <person name="Boxma B."/>
            <person name="Van Alen T."/>
            <person name="Hackstein J.H."/>
            <person name="Baker S.E."/>
            <person name="Grigoriev I.V."/>
            <person name="O'Malley M.A."/>
        </authorList>
    </citation>
    <scope>NUCLEOTIDE SEQUENCE [LARGE SCALE GENOMIC DNA]</scope>
    <source>
        <strain evidence="11">finn</strain>
    </source>
</reference>
<accession>A0A1Y1V983</accession>
<dbReference type="PROSITE" id="PS51330">
    <property type="entry name" value="DHFR_2"/>
    <property type="match status" value="1"/>
</dbReference>
<evidence type="ECO:0000313" key="11">
    <source>
        <dbReference type="Proteomes" id="UP000193719"/>
    </source>
</evidence>
<evidence type="ECO:0000256" key="2">
    <source>
        <dbReference type="ARBA" id="ARBA00012856"/>
    </source>
</evidence>
<dbReference type="SUPFAM" id="SSF53597">
    <property type="entry name" value="Dihydrofolate reductase-like"/>
    <property type="match status" value="1"/>
</dbReference>
<proteinExistence type="inferred from homology"/>
<comment type="pathway">
    <text evidence="1">Cofactor biosynthesis; tetrahydrofolate biosynthesis; 5,6,7,8-tetrahydrofolate from 7,8-dihydrofolate: step 1/1.</text>
</comment>
<organism evidence="10 11">
    <name type="scientific">Piromyces finnis</name>
    <dbReference type="NCBI Taxonomy" id="1754191"/>
    <lineage>
        <taxon>Eukaryota</taxon>
        <taxon>Fungi</taxon>
        <taxon>Fungi incertae sedis</taxon>
        <taxon>Chytridiomycota</taxon>
        <taxon>Chytridiomycota incertae sedis</taxon>
        <taxon>Neocallimastigomycetes</taxon>
        <taxon>Neocallimastigales</taxon>
        <taxon>Neocallimastigaceae</taxon>
        <taxon>Piromyces</taxon>
    </lineage>
</organism>
<evidence type="ECO:0000256" key="7">
    <source>
        <dbReference type="RuleBase" id="RU004474"/>
    </source>
</evidence>